<keyword evidence="3" id="KW-1185">Reference proteome</keyword>
<proteinExistence type="predicted"/>
<protein>
    <submittedName>
        <fullName evidence="2">Uncharacterized protein</fullName>
    </submittedName>
</protein>
<evidence type="ECO:0000313" key="3">
    <source>
        <dbReference type="Proteomes" id="UP001469553"/>
    </source>
</evidence>
<feature type="compositionally biased region" description="Basic and acidic residues" evidence="1">
    <location>
        <begin position="26"/>
        <end position="40"/>
    </location>
</feature>
<dbReference type="Proteomes" id="UP001469553">
    <property type="component" value="Unassembled WGS sequence"/>
</dbReference>
<evidence type="ECO:0000313" key="2">
    <source>
        <dbReference type="EMBL" id="MEQ2300316.1"/>
    </source>
</evidence>
<feature type="compositionally biased region" description="Acidic residues" evidence="1">
    <location>
        <begin position="85"/>
        <end position="106"/>
    </location>
</feature>
<sequence length="106" mass="11756">MSRNKLMSELLSVKSEDGTEDTQLSELHHIKAKDKKEKEAPASSSAEQMEAEHDGKDCGGPEPEKKTDPDTHVQANTGKNVSDSFENEVKDDDDDDDSYDDDNDDN</sequence>
<feature type="region of interest" description="Disordered" evidence="1">
    <location>
        <begin position="1"/>
        <end position="106"/>
    </location>
</feature>
<organism evidence="2 3">
    <name type="scientific">Ameca splendens</name>
    <dbReference type="NCBI Taxonomy" id="208324"/>
    <lineage>
        <taxon>Eukaryota</taxon>
        <taxon>Metazoa</taxon>
        <taxon>Chordata</taxon>
        <taxon>Craniata</taxon>
        <taxon>Vertebrata</taxon>
        <taxon>Euteleostomi</taxon>
        <taxon>Actinopterygii</taxon>
        <taxon>Neopterygii</taxon>
        <taxon>Teleostei</taxon>
        <taxon>Neoteleostei</taxon>
        <taxon>Acanthomorphata</taxon>
        <taxon>Ovalentaria</taxon>
        <taxon>Atherinomorphae</taxon>
        <taxon>Cyprinodontiformes</taxon>
        <taxon>Goodeidae</taxon>
        <taxon>Ameca</taxon>
    </lineage>
</organism>
<gene>
    <name evidence="2" type="ORF">AMECASPLE_024155</name>
</gene>
<accession>A0ABV0Z3X7</accession>
<feature type="compositionally biased region" description="Basic and acidic residues" evidence="1">
    <location>
        <begin position="50"/>
        <end position="71"/>
    </location>
</feature>
<feature type="compositionally biased region" description="Polar residues" evidence="1">
    <location>
        <begin position="73"/>
        <end position="84"/>
    </location>
</feature>
<comment type="caution">
    <text evidence="2">The sequence shown here is derived from an EMBL/GenBank/DDBJ whole genome shotgun (WGS) entry which is preliminary data.</text>
</comment>
<reference evidence="2 3" key="1">
    <citation type="submission" date="2021-06" db="EMBL/GenBank/DDBJ databases">
        <authorList>
            <person name="Palmer J.M."/>
        </authorList>
    </citation>
    <scope>NUCLEOTIDE SEQUENCE [LARGE SCALE GENOMIC DNA]</scope>
    <source>
        <strain evidence="2 3">AS_MEX2019</strain>
        <tissue evidence="2">Muscle</tissue>
    </source>
</reference>
<name>A0ABV0Z3X7_9TELE</name>
<dbReference type="EMBL" id="JAHRIP010049305">
    <property type="protein sequence ID" value="MEQ2300316.1"/>
    <property type="molecule type" value="Genomic_DNA"/>
</dbReference>
<evidence type="ECO:0000256" key="1">
    <source>
        <dbReference type="SAM" id="MobiDB-lite"/>
    </source>
</evidence>